<dbReference type="AlphaFoldDB" id="A0A225DUL0"/>
<dbReference type="EMBL" id="NIDE01000002">
    <property type="protein sequence ID" value="OWK45011.1"/>
    <property type="molecule type" value="Genomic_DNA"/>
</dbReference>
<organism evidence="1 2">
    <name type="scientific">Fimbriiglobus ruber</name>
    <dbReference type="NCBI Taxonomy" id="1908690"/>
    <lineage>
        <taxon>Bacteria</taxon>
        <taxon>Pseudomonadati</taxon>
        <taxon>Planctomycetota</taxon>
        <taxon>Planctomycetia</taxon>
        <taxon>Gemmatales</taxon>
        <taxon>Gemmataceae</taxon>
        <taxon>Fimbriiglobus</taxon>
    </lineage>
</organism>
<sequence length="103" mass="11475">MYSLVESKDEDGNIAIAPIAKLRNQLLRRPAGTFGMVFSSRGFTEPAIQLAHFALPQSILLWTGTQVEYALDNRNICTLCEQKYRMCVDYGLLDFDVTTGAIA</sequence>
<keyword evidence="2" id="KW-1185">Reference proteome</keyword>
<reference evidence="2" key="1">
    <citation type="submission" date="2017-06" db="EMBL/GenBank/DDBJ databases">
        <title>Genome analysis of Fimbriiglobus ruber SP5, the first member of the order Planctomycetales with confirmed chitinolytic capability.</title>
        <authorList>
            <person name="Ravin N.V."/>
            <person name="Rakitin A.L."/>
            <person name="Ivanova A.A."/>
            <person name="Beletsky A.V."/>
            <person name="Kulichevskaya I.S."/>
            <person name="Mardanov A.V."/>
            <person name="Dedysh S.N."/>
        </authorList>
    </citation>
    <scope>NUCLEOTIDE SEQUENCE [LARGE SCALE GENOMIC DNA]</scope>
    <source>
        <strain evidence="2">SP5</strain>
    </source>
</reference>
<dbReference type="Proteomes" id="UP000214646">
    <property type="component" value="Unassembled WGS sequence"/>
</dbReference>
<evidence type="ECO:0000313" key="2">
    <source>
        <dbReference type="Proteomes" id="UP000214646"/>
    </source>
</evidence>
<gene>
    <name evidence="1" type="ORF">FRUB_01342</name>
</gene>
<accession>A0A225DUL0</accession>
<evidence type="ECO:0000313" key="1">
    <source>
        <dbReference type="EMBL" id="OWK45011.1"/>
    </source>
</evidence>
<comment type="caution">
    <text evidence="1">The sequence shown here is derived from an EMBL/GenBank/DDBJ whole genome shotgun (WGS) entry which is preliminary data.</text>
</comment>
<name>A0A225DUL0_9BACT</name>
<protein>
    <recommendedName>
        <fullName evidence="3">Restriction endonuclease type IV Mrr domain-containing protein</fullName>
    </recommendedName>
</protein>
<evidence type="ECO:0008006" key="3">
    <source>
        <dbReference type="Google" id="ProtNLM"/>
    </source>
</evidence>
<proteinExistence type="predicted"/>